<evidence type="ECO:0000259" key="3">
    <source>
        <dbReference type="PROSITE" id="PS51186"/>
    </source>
</evidence>
<keyword evidence="2" id="KW-0012">Acyltransferase</keyword>
<dbReference type="EMBL" id="BOQL01000080">
    <property type="protein sequence ID" value="GIM79290.1"/>
    <property type="molecule type" value="Genomic_DNA"/>
</dbReference>
<sequence>MTELPEGWRTRRPTLDDVPELLRMAHASDIAAVGEPDFTAEEVRAALTAPHTDPARDCWVALDAAGEIVGWAYPDNPSGGAREFIEVYVWPERGVPALRPLLALILDRVVERGREFGHDPYTVRAGAVPTEQRWISALTDAGFVFRKQHARMTISLKESPVTVPPPAPGVTVRPLRHDDEAELRRFHATVEEAFRDSDHDATEYDTWRQQVAGEASVAWDEWFVGEVDGQWAGVLQSSDSGAEDNGGWVRSLAVLRPYRRRGVGAALLHRAFAAYAAKGRTTAGLGVDLANPTEAARLYRAVGMRPLYEVNIYQRTV</sequence>
<protein>
    <recommendedName>
        <fullName evidence="3">N-acetyltransferase domain-containing protein</fullName>
    </recommendedName>
</protein>
<accession>A0A919SUT1</accession>
<organism evidence="4 5">
    <name type="scientific">Actinoplanes auranticolor</name>
    <dbReference type="NCBI Taxonomy" id="47988"/>
    <lineage>
        <taxon>Bacteria</taxon>
        <taxon>Bacillati</taxon>
        <taxon>Actinomycetota</taxon>
        <taxon>Actinomycetes</taxon>
        <taxon>Micromonosporales</taxon>
        <taxon>Micromonosporaceae</taxon>
        <taxon>Actinoplanes</taxon>
    </lineage>
</organism>
<dbReference type="PROSITE" id="PS51186">
    <property type="entry name" value="GNAT"/>
    <property type="match status" value="1"/>
</dbReference>
<evidence type="ECO:0000313" key="4">
    <source>
        <dbReference type="EMBL" id="GIM79290.1"/>
    </source>
</evidence>
<dbReference type="GO" id="GO:0016747">
    <property type="term" value="F:acyltransferase activity, transferring groups other than amino-acyl groups"/>
    <property type="evidence" value="ECO:0007669"/>
    <property type="project" value="InterPro"/>
</dbReference>
<dbReference type="CDD" id="cd04301">
    <property type="entry name" value="NAT_SF"/>
    <property type="match status" value="1"/>
</dbReference>
<dbReference type="Pfam" id="PF00583">
    <property type="entry name" value="Acetyltransf_1"/>
    <property type="match status" value="1"/>
</dbReference>
<reference evidence="4" key="1">
    <citation type="submission" date="2021-03" db="EMBL/GenBank/DDBJ databases">
        <title>Whole genome shotgun sequence of Actinoplanes auranticolor NBRC 12245.</title>
        <authorList>
            <person name="Komaki H."/>
            <person name="Tamura T."/>
        </authorList>
    </citation>
    <scope>NUCLEOTIDE SEQUENCE</scope>
    <source>
        <strain evidence="4">NBRC 12245</strain>
    </source>
</reference>
<keyword evidence="5" id="KW-1185">Reference proteome</keyword>
<gene>
    <name evidence="4" type="ORF">Aau02nite_85070</name>
</gene>
<dbReference type="InterPro" id="IPR016181">
    <property type="entry name" value="Acyl_CoA_acyltransferase"/>
</dbReference>
<evidence type="ECO:0000313" key="5">
    <source>
        <dbReference type="Proteomes" id="UP000681340"/>
    </source>
</evidence>
<dbReference type="Proteomes" id="UP000681340">
    <property type="component" value="Unassembled WGS sequence"/>
</dbReference>
<dbReference type="InterPro" id="IPR050832">
    <property type="entry name" value="Bact_Acetyltransf"/>
</dbReference>
<dbReference type="RefSeq" id="WP_246595853.1">
    <property type="nucleotide sequence ID" value="NZ_BAABEA010000002.1"/>
</dbReference>
<proteinExistence type="predicted"/>
<keyword evidence="1" id="KW-0808">Transferase</keyword>
<name>A0A919SUT1_9ACTN</name>
<comment type="caution">
    <text evidence="4">The sequence shown here is derived from an EMBL/GenBank/DDBJ whole genome shotgun (WGS) entry which is preliminary data.</text>
</comment>
<dbReference type="InterPro" id="IPR000182">
    <property type="entry name" value="GNAT_dom"/>
</dbReference>
<feature type="domain" description="N-acetyltransferase" evidence="3">
    <location>
        <begin position="170"/>
        <end position="317"/>
    </location>
</feature>
<dbReference type="AlphaFoldDB" id="A0A919SUT1"/>
<dbReference type="SUPFAM" id="SSF55729">
    <property type="entry name" value="Acyl-CoA N-acyltransferases (Nat)"/>
    <property type="match status" value="2"/>
</dbReference>
<evidence type="ECO:0000256" key="1">
    <source>
        <dbReference type="ARBA" id="ARBA00022679"/>
    </source>
</evidence>
<evidence type="ECO:0000256" key="2">
    <source>
        <dbReference type="ARBA" id="ARBA00023315"/>
    </source>
</evidence>
<dbReference type="Gene3D" id="3.40.630.30">
    <property type="match status" value="1"/>
</dbReference>
<dbReference type="PANTHER" id="PTHR43877">
    <property type="entry name" value="AMINOALKYLPHOSPHONATE N-ACETYLTRANSFERASE-RELATED-RELATED"/>
    <property type="match status" value="1"/>
</dbReference>